<dbReference type="Gene3D" id="3.20.20.190">
    <property type="entry name" value="Phosphatidylinositol (PI) phosphodiesterase"/>
    <property type="match status" value="1"/>
</dbReference>
<dbReference type="PROSITE" id="PS51704">
    <property type="entry name" value="GP_PDE"/>
    <property type="match status" value="1"/>
</dbReference>
<proteinExistence type="predicted"/>
<evidence type="ECO:0000259" key="1">
    <source>
        <dbReference type="PROSITE" id="PS51704"/>
    </source>
</evidence>
<protein>
    <submittedName>
        <fullName evidence="2">Glycerophosphoryl diester phosphodiesterase</fullName>
        <ecNumber evidence="2">3.1.4.46</ecNumber>
    </submittedName>
</protein>
<keyword evidence="3" id="KW-1185">Reference proteome</keyword>
<comment type="caution">
    <text evidence="2">The sequence shown here is derived from an EMBL/GenBank/DDBJ whole genome shotgun (WGS) entry which is preliminary data.</text>
</comment>
<dbReference type="SUPFAM" id="SSF51695">
    <property type="entry name" value="PLC-like phosphodiesterases"/>
    <property type="match status" value="1"/>
</dbReference>
<keyword evidence="2" id="KW-0378">Hydrolase</keyword>
<dbReference type="InterPro" id="IPR017946">
    <property type="entry name" value="PLC-like_Pdiesterase_TIM-brl"/>
</dbReference>
<reference evidence="2 3" key="1">
    <citation type="submission" date="2024-02" db="EMBL/GenBank/DDBJ databases">
        <title>Adaptive strategies in a cosmopolitan and abundant soil bacterium.</title>
        <authorList>
            <person name="Carini P."/>
        </authorList>
    </citation>
    <scope>NUCLEOTIDE SEQUENCE [LARGE SCALE GENOMIC DNA]</scope>
    <source>
        <strain evidence="2 3">AZCC 1608</strain>
    </source>
</reference>
<accession>A0ABU8BAW2</accession>
<dbReference type="PANTHER" id="PTHR43805:SF1">
    <property type="entry name" value="GP-PDE DOMAIN-CONTAINING PROTEIN"/>
    <property type="match status" value="1"/>
</dbReference>
<dbReference type="GO" id="GO:0008889">
    <property type="term" value="F:glycerophosphodiester phosphodiesterase activity"/>
    <property type="evidence" value="ECO:0007669"/>
    <property type="project" value="UniProtKB-EC"/>
</dbReference>
<dbReference type="EC" id="3.1.4.46" evidence="2"/>
<dbReference type="PANTHER" id="PTHR43805">
    <property type="entry name" value="GLYCEROPHOSPHORYL DIESTER PHOSPHODIESTERASE"/>
    <property type="match status" value="1"/>
</dbReference>
<sequence>MLPSECVLYAGASLNKKLKYSAAAIVFAAAIYINNTNHLAAHREGNPVLLAHRGIAQRFDERELKNDTCTAARMLPSSHEYLENTISSMRAGFAAGADVVELDVHPTTDGEFAVFHDWTLDCRTDGSGVTREHSMAYLKKLDIGHGYTADGGKTFPFRGKGIGLMPTLDEVLATFPQARLLINVKSRDPSEGEKLAAVLNKLPAERRAQIMVYGGDEPVEIVRQRASDIRTISRGAIKRCLLGYIGYGWSGIVPGACRNAMLLVPVNAAPWLWGWPDRFLNRMKSANSEVFVLGPYRGGEFSTGIDSPEQFARLPQNYSGGIWTNEIEVIAPLTRK</sequence>
<organism evidence="2 3">
    <name type="scientific">Bradyrhizobium algeriense</name>
    <dbReference type="NCBI Taxonomy" id="634784"/>
    <lineage>
        <taxon>Bacteria</taxon>
        <taxon>Pseudomonadati</taxon>
        <taxon>Pseudomonadota</taxon>
        <taxon>Alphaproteobacteria</taxon>
        <taxon>Hyphomicrobiales</taxon>
        <taxon>Nitrobacteraceae</taxon>
        <taxon>Bradyrhizobium</taxon>
    </lineage>
</organism>
<dbReference type="InterPro" id="IPR030395">
    <property type="entry name" value="GP_PDE_dom"/>
</dbReference>
<feature type="domain" description="GP-PDE" evidence="1">
    <location>
        <begin position="63"/>
        <end position="334"/>
    </location>
</feature>
<evidence type="ECO:0000313" key="2">
    <source>
        <dbReference type="EMBL" id="MEH2555261.1"/>
    </source>
</evidence>
<dbReference type="CDD" id="cd08613">
    <property type="entry name" value="GDPD_GDE4_like_1"/>
    <property type="match status" value="1"/>
</dbReference>
<dbReference type="Proteomes" id="UP001364224">
    <property type="component" value="Unassembled WGS sequence"/>
</dbReference>
<dbReference type="EMBL" id="JAZHRV010000001">
    <property type="protein sequence ID" value="MEH2555261.1"/>
    <property type="molecule type" value="Genomic_DNA"/>
</dbReference>
<evidence type="ECO:0000313" key="3">
    <source>
        <dbReference type="Proteomes" id="UP001364224"/>
    </source>
</evidence>
<gene>
    <name evidence="2" type="ORF">V1286_002790</name>
</gene>
<dbReference type="Pfam" id="PF03009">
    <property type="entry name" value="GDPD"/>
    <property type="match status" value="1"/>
</dbReference>
<name>A0ABU8BAW2_9BRAD</name>